<comment type="caution">
    <text evidence="5">Lacks conserved residue(s) required for the propagation of feature annotation.</text>
</comment>
<comment type="similarity">
    <text evidence="5 6">Belongs to the TRAFAC class myosin-kinesin ATPase superfamily. Kinesin family.</text>
</comment>
<comment type="caution">
    <text evidence="10">The sequence shown here is derived from an EMBL/GenBank/DDBJ whole genome shotgun (WGS) entry which is preliminary data.</text>
</comment>
<dbReference type="GO" id="GO:0005874">
    <property type="term" value="C:microtubule"/>
    <property type="evidence" value="ECO:0007669"/>
    <property type="project" value="UniProtKB-KW"/>
</dbReference>
<dbReference type="OrthoDB" id="3176171at2759"/>
<organism evidence="10 11">
    <name type="scientific">Reticulomyxa filosa</name>
    <dbReference type="NCBI Taxonomy" id="46433"/>
    <lineage>
        <taxon>Eukaryota</taxon>
        <taxon>Sar</taxon>
        <taxon>Rhizaria</taxon>
        <taxon>Retaria</taxon>
        <taxon>Foraminifera</taxon>
        <taxon>Monothalamids</taxon>
        <taxon>Reticulomyxidae</taxon>
        <taxon>Reticulomyxa</taxon>
    </lineage>
</organism>
<dbReference type="Pfam" id="PF00225">
    <property type="entry name" value="Kinesin"/>
    <property type="match status" value="1"/>
</dbReference>
<dbReference type="GO" id="GO:0005524">
    <property type="term" value="F:ATP binding"/>
    <property type="evidence" value="ECO:0007669"/>
    <property type="project" value="UniProtKB-KW"/>
</dbReference>
<dbReference type="PANTHER" id="PTHR47968">
    <property type="entry name" value="CENTROMERE PROTEIN E"/>
    <property type="match status" value="1"/>
</dbReference>
<dbReference type="AlphaFoldDB" id="X6MKN9"/>
<dbReference type="InterPro" id="IPR027640">
    <property type="entry name" value="Kinesin-like_fam"/>
</dbReference>
<evidence type="ECO:0000256" key="1">
    <source>
        <dbReference type="ARBA" id="ARBA00022741"/>
    </source>
</evidence>
<keyword evidence="1 6" id="KW-0547">Nucleotide-binding</keyword>
<evidence type="ECO:0000256" key="3">
    <source>
        <dbReference type="ARBA" id="ARBA00023054"/>
    </source>
</evidence>
<dbReference type="PANTHER" id="PTHR47968:SF75">
    <property type="entry name" value="CENTROMERE-ASSOCIATED PROTEIN E"/>
    <property type="match status" value="1"/>
</dbReference>
<protein>
    <recommendedName>
        <fullName evidence="6">Kinesin-like protein</fullName>
    </recommendedName>
</protein>
<dbReference type="InterPro" id="IPR001752">
    <property type="entry name" value="Kinesin_motor_dom"/>
</dbReference>
<dbReference type="PROSITE" id="PS00411">
    <property type="entry name" value="KINESIN_MOTOR_1"/>
    <property type="match status" value="1"/>
</dbReference>
<name>X6MKN9_RETFI</name>
<feature type="region of interest" description="Disordered" evidence="8">
    <location>
        <begin position="262"/>
        <end position="331"/>
    </location>
</feature>
<evidence type="ECO:0000256" key="4">
    <source>
        <dbReference type="ARBA" id="ARBA00023175"/>
    </source>
</evidence>
<dbReference type="Proteomes" id="UP000023152">
    <property type="component" value="Unassembled WGS sequence"/>
</dbReference>
<feature type="domain" description="Kinesin motor" evidence="9">
    <location>
        <begin position="1"/>
        <end position="202"/>
    </location>
</feature>
<dbReference type="InterPro" id="IPR027417">
    <property type="entry name" value="P-loop_NTPase"/>
</dbReference>
<evidence type="ECO:0000256" key="8">
    <source>
        <dbReference type="SAM" id="MobiDB-lite"/>
    </source>
</evidence>
<dbReference type="PRINTS" id="PR00380">
    <property type="entry name" value="KINESINHEAVY"/>
</dbReference>
<dbReference type="SUPFAM" id="SSF52540">
    <property type="entry name" value="P-loop containing nucleoside triphosphate hydrolases"/>
    <property type="match status" value="1"/>
</dbReference>
<accession>X6MKN9</accession>
<dbReference type="PROSITE" id="PS50067">
    <property type="entry name" value="KINESIN_MOTOR_2"/>
    <property type="match status" value="1"/>
</dbReference>
<dbReference type="InterPro" id="IPR036961">
    <property type="entry name" value="Kinesin_motor_dom_sf"/>
</dbReference>
<feature type="coiled-coil region" evidence="7">
    <location>
        <begin position="334"/>
        <end position="375"/>
    </location>
</feature>
<dbReference type="Gene3D" id="3.40.850.10">
    <property type="entry name" value="Kinesin motor domain"/>
    <property type="match status" value="1"/>
</dbReference>
<proteinExistence type="inferred from homology"/>
<feature type="compositionally biased region" description="Basic and acidic residues" evidence="8">
    <location>
        <begin position="315"/>
        <end position="331"/>
    </location>
</feature>
<evidence type="ECO:0000256" key="2">
    <source>
        <dbReference type="ARBA" id="ARBA00022840"/>
    </source>
</evidence>
<evidence type="ECO:0000256" key="6">
    <source>
        <dbReference type="RuleBase" id="RU000394"/>
    </source>
</evidence>
<dbReference type="EMBL" id="ASPP01020164">
    <property type="protein sequence ID" value="ETO14211.1"/>
    <property type="molecule type" value="Genomic_DNA"/>
</dbReference>
<keyword evidence="2 6" id="KW-0067">ATP-binding</keyword>
<reference evidence="10 11" key="1">
    <citation type="journal article" date="2013" name="Curr. Biol.">
        <title>The Genome of the Foraminiferan Reticulomyxa filosa.</title>
        <authorList>
            <person name="Glockner G."/>
            <person name="Hulsmann N."/>
            <person name="Schleicher M."/>
            <person name="Noegel A.A."/>
            <person name="Eichinger L."/>
            <person name="Gallinger C."/>
            <person name="Pawlowski J."/>
            <person name="Sierra R."/>
            <person name="Euteneuer U."/>
            <person name="Pillet L."/>
            <person name="Moustafa A."/>
            <person name="Platzer M."/>
            <person name="Groth M."/>
            <person name="Szafranski K."/>
            <person name="Schliwa M."/>
        </authorList>
    </citation>
    <scope>NUCLEOTIDE SEQUENCE [LARGE SCALE GENOMIC DNA]</scope>
</reference>
<dbReference type="InterPro" id="IPR019821">
    <property type="entry name" value="Kinesin_motor_CS"/>
</dbReference>
<evidence type="ECO:0000313" key="10">
    <source>
        <dbReference type="EMBL" id="ETO14211.1"/>
    </source>
</evidence>
<evidence type="ECO:0000256" key="5">
    <source>
        <dbReference type="PROSITE-ProRule" id="PRU00283"/>
    </source>
</evidence>
<dbReference type="GO" id="GO:0007018">
    <property type="term" value="P:microtubule-based movement"/>
    <property type="evidence" value="ECO:0007669"/>
    <property type="project" value="InterPro"/>
</dbReference>
<dbReference type="SMART" id="SM00129">
    <property type="entry name" value="KISc"/>
    <property type="match status" value="1"/>
</dbReference>
<keyword evidence="6" id="KW-0493">Microtubule</keyword>
<evidence type="ECO:0000259" key="9">
    <source>
        <dbReference type="PROSITE" id="PS50067"/>
    </source>
</evidence>
<sequence>MYVYMGTLKIAYVEIYLESLRDLLNPRNNSMKIRESNYGVYIEGVTEMYVRDPQEVIDLMTMGAGNRTVSSTGMNEVSSRSHGVFMLKLECKHLQTGTKKMSKLMMVDLAGSEKVAKTGATGLLLEEAKKINQSLSALGNVMNALSSGKGHVAYRDSVLTRLLSDSLGGNCKTTLLIACSPSSYNADETIGTLRFGTRAKKIKNKAKINVDKTVAEYKKDIAVLTEQLEGFKKKYNTSVKTIAQLKAQLKAAVEAGFQVGDIVIPEEDDEEKKEDKAENNETDDQDLEDAGAEEAQPMEMNEKHEEPNQLMVSSSHDRTPSAENNKQGDDITWKAAKEAELQQSRERVADAEQRISELETQISQLESQVATYQTKEVSSSSAPPPVGMNIFIPYVCLV</sequence>
<feature type="compositionally biased region" description="Acidic residues" evidence="8">
    <location>
        <begin position="280"/>
        <end position="292"/>
    </location>
</feature>
<dbReference type="GO" id="GO:0008017">
    <property type="term" value="F:microtubule binding"/>
    <property type="evidence" value="ECO:0007669"/>
    <property type="project" value="InterPro"/>
</dbReference>
<dbReference type="GO" id="GO:0003777">
    <property type="term" value="F:microtubule motor activity"/>
    <property type="evidence" value="ECO:0007669"/>
    <property type="project" value="InterPro"/>
</dbReference>
<keyword evidence="3 7" id="KW-0175">Coiled coil</keyword>
<gene>
    <name evidence="10" type="ORF">RFI_23156</name>
</gene>
<keyword evidence="4 6" id="KW-0505">Motor protein</keyword>
<evidence type="ECO:0000313" key="11">
    <source>
        <dbReference type="Proteomes" id="UP000023152"/>
    </source>
</evidence>
<evidence type="ECO:0000256" key="7">
    <source>
        <dbReference type="SAM" id="Coils"/>
    </source>
</evidence>
<keyword evidence="11" id="KW-1185">Reference proteome</keyword>